<dbReference type="InterPro" id="IPR014942">
    <property type="entry name" value="AbiEii"/>
</dbReference>
<comment type="caution">
    <text evidence="1">The sequence shown here is derived from an EMBL/GenBank/DDBJ whole genome shotgun (WGS) entry which is preliminary data.</text>
</comment>
<reference evidence="2" key="1">
    <citation type="submission" date="2016-07" db="EMBL/GenBank/DDBJ databases">
        <title>Frankia sp. NRRL B-16219 Genome sequencing.</title>
        <authorList>
            <person name="Ghodhbane-Gtari F."/>
            <person name="Swanson E."/>
            <person name="Gueddou A."/>
            <person name="Louati M."/>
            <person name="Nouioui I."/>
            <person name="Hezbri K."/>
            <person name="Abebe-Akele F."/>
            <person name="Simpson S."/>
            <person name="Morris K."/>
            <person name="Thomas K."/>
            <person name="Gtari M."/>
            <person name="Tisa L.S."/>
        </authorList>
    </citation>
    <scope>NUCLEOTIDE SEQUENCE [LARGE SCALE GENOMIC DNA]</scope>
    <source>
        <strain evidence="2">NRRL B-16219</strain>
    </source>
</reference>
<accession>A0A1S1QJ72</accession>
<dbReference type="RefSeq" id="WP_071062447.1">
    <property type="nucleotide sequence ID" value="NZ_MAXA01000150.1"/>
</dbReference>
<dbReference type="Proteomes" id="UP000179769">
    <property type="component" value="Unassembled WGS sequence"/>
</dbReference>
<gene>
    <name evidence="1" type="ORF">BBK14_33725</name>
</gene>
<name>A0A1S1QJ72_9ACTN</name>
<evidence type="ECO:0008006" key="3">
    <source>
        <dbReference type="Google" id="ProtNLM"/>
    </source>
</evidence>
<evidence type="ECO:0000313" key="1">
    <source>
        <dbReference type="EMBL" id="OHV33112.1"/>
    </source>
</evidence>
<protein>
    <recommendedName>
        <fullName evidence="3">Nucleotidyl transferase AbiEii/AbiGii toxin family protein</fullName>
    </recommendedName>
</protein>
<dbReference type="AlphaFoldDB" id="A0A1S1QJ72"/>
<dbReference type="EMBL" id="MAXA01000150">
    <property type="protein sequence ID" value="OHV33112.1"/>
    <property type="molecule type" value="Genomic_DNA"/>
</dbReference>
<proteinExistence type="predicted"/>
<evidence type="ECO:0000313" key="2">
    <source>
        <dbReference type="Proteomes" id="UP000179769"/>
    </source>
</evidence>
<sequence>MTPRRPTRDSLDGRAYLDLQNAARRAGRDTSEYLALYALEGFLTRLSQSRFAHLLVLKGGVLLVAYATRRPTRDIDLQATGLSNEVDEVVALTREIVALRRDDGLVFDPDSITGCDIRDEDPYAGVRVSITAQLATALIVFHVDVNFGDPIWPEPVRIELPLLLGGQTSLLGYPAHMILAEKIATAVERGTVNTRWRDFVGIVSIGTHTTVTGDDLRQALCVVAAHRRVPLTPLRPLLKDFARNAQPKWRAWRRKQRLDGTTPADFHDLVEVCCDLADPAILGQVSGSTWSNGTWTPTT</sequence>
<dbReference type="Pfam" id="PF08843">
    <property type="entry name" value="AbiEii"/>
    <property type="match status" value="1"/>
</dbReference>
<keyword evidence="2" id="KW-1185">Reference proteome</keyword>
<organism evidence="1 2">
    <name type="scientific">Parafrankia soli</name>
    <dbReference type="NCBI Taxonomy" id="2599596"/>
    <lineage>
        <taxon>Bacteria</taxon>
        <taxon>Bacillati</taxon>
        <taxon>Actinomycetota</taxon>
        <taxon>Actinomycetes</taxon>
        <taxon>Frankiales</taxon>
        <taxon>Frankiaceae</taxon>
        <taxon>Parafrankia</taxon>
    </lineage>
</organism>